<evidence type="ECO:0000313" key="3">
    <source>
        <dbReference type="Proteomes" id="UP001370490"/>
    </source>
</evidence>
<dbReference type="Proteomes" id="UP001370490">
    <property type="component" value="Unassembled WGS sequence"/>
</dbReference>
<dbReference type="AlphaFoldDB" id="A0AAN8W7M4"/>
<comment type="caution">
    <text evidence="2">The sequence shown here is derived from an EMBL/GenBank/DDBJ whole genome shotgun (WGS) entry which is preliminary data.</text>
</comment>
<reference evidence="2 3" key="1">
    <citation type="submission" date="2023-12" db="EMBL/GenBank/DDBJ databases">
        <title>A high-quality genome assembly for Dillenia turbinata (Dilleniales).</title>
        <authorList>
            <person name="Chanderbali A."/>
        </authorList>
    </citation>
    <scope>NUCLEOTIDE SEQUENCE [LARGE SCALE GENOMIC DNA]</scope>
    <source>
        <strain evidence="2">LSX21</strain>
        <tissue evidence="2">Leaf</tissue>
    </source>
</reference>
<dbReference type="PANTHER" id="PTHR45662">
    <property type="entry name" value="PHOSPHATIDYLINOSITIDE PHOSPHATASE SAC1"/>
    <property type="match status" value="1"/>
</dbReference>
<evidence type="ECO:0000313" key="2">
    <source>
        <dbReference type="EMBL" id="KAK6943147.1"/>
    </source>
</evidence>
<dbReference type="GO" id="GO:0005783">
    <property type="term" value="C:endoplasmic reticulum"/>
    <property type="evidence" value="ECO:0007669"/>
    <property type="project" value="TreeGrafter"/>
</dbReference>
<accession>A0AAN8W7M4</accession>
<dbReference type="EMBL" id="JBAMMX010000004">
    <property type="protein sequence ID" value="KAK6943147.1"/>
    <property type="molecule type" value="Genomic_DNA"/>
</dbReference>
<proteinExistence type="predicted"/>
<dbReference type="GO" id="GO:0046856">
    <property type="term" value="P:phosphatidylinositol dephosphorylation"/>
    <property type="evidence" value="ECO:0007669"/>
    <property type="project" value="TreeGrafter"/>
</dbReference>
<name>A0AAN8W7M4_9MAGN</name>
<sequence length="565" mass="63935">MENSKGFRLYDRFELQEFPDKFVVKSVDFPDQGFQISRSTGDINPNIDDNSGKPSKVSTIYGVAGTIRLLAGTYVLVITSRKEVGTYLGFPVFRIMSMKFLCCNEALRHSTFQEKRDESYFMTLLKTVESTPGLYFSYDTDITLNVQRRFSLTDGWTSKPTWKQADPRFVWNKNLLEDLIECKLDSFIIPVVQGNILLLFVAYCSYSLALVHAEQLKMKKSPISITLISRRCTRRLGTRMWRRGANLSGDTANFIETEQVLETEGFISSFLQVRGSIPLLWEQIVDLSYKPRLNIINHEETSKVVERHFNDLQQRYGEVIVVDLTDKHGDEGELSVAYANEVQKLPSLRFISFDFHHSCGNSNFENLELLYDQISADIQKQGYFLVDSEGAILEEQKGVIRSNCIDCLDRTNVTQSYLARKSLNAQLLRVGALSSTECISMFDEDYEKFKTLWVEHGDEISLEYSGTHALKRDLDAIDLISGRYNVNRGSSPFQLNGFDPASYLPVASVLLLGGLVTSFTLSQAGRNAQQFVSTVLWAGLTAGVMAMVKANGRQLCCRPRLCALL</sequence>
<evidence type="ECO:0000259" key="1">
    <source>
        <dbReference type="PROSITE" id="PS50275"/>
    </source>
</evidence>
<dbReference type="InterPro" id="IPR002013">
    <property type="entry name" value="SAC_dom"/>
</dbReference>
<keyword evidence="3" id="KW-1185">Reference proteome</keyword>
<feature type="domain" description="SAC" evidence="1">
    <location>
        <begin position="125"/>
        <end position="466"/>
    </location>
</feature>
<organism evidence="2 3">
    <name type="scientific">Dillenia turbinata</name>
    <dbReference type="NCBI Taxonomy" id="194707"/>
    <lineage>
        <taxon>Eukaryota</taxon>
        <taxon>Viridiplantae</taxon>
        <taxon>Streptophyta</taxon>
        <taxon>Embryophyta</taxon>
        <taxon>Tracheophyta</taxon>
        <taxon>Spermatophyta</taxon>
        <taxon>Magnoliopsida</taxon>
        <taxon>eudicotyledons</taxon>
        <taxon>Gunneridae</taxon>
        <taxon>Pentapetalae</taxon>
        <taxon>Dilleniales</taxon>
        <taxon>Dilleniaceae</taxon>
        <taxon>Dillenia</taxon>
    </lineage>
</organism>
<gene>
    <name evidence="2" type="ORF">RJ641_028524</name>
</gene>
<dbReference type="GO" id="GO:0043812">
    <property type="term" value="F:phosphatidylinositol-4-phosphate phosphatase activity"/>
    <property type="evidence" value="ECO:0007669"/>
    <property type="project" value="TreeGrafter"/>
</dbReference>
<dbReference type="PROSITE" id="PS50275">
    <property type="entry name" value="SAC"/>
    <property type="match status" value="1"/>
</dbReference>
<dbReference type="Pfam" id="PF02383">
    <property type="entry name" value="Syja_N"/>
    <property type="match status" value="1"/>
</dbReference>
<protein>
    <submittedName>
        <fullName evidence="2">SAC domain</fullName>
    </submittedName>
</protein>
<dbReference type="PANTHER" id="PTHR45662:SF10">
    <property type="entry name" value="PHOSPHOINOSITIDE PHOSPHATASE SAC8"/>
    <property type="match status" value="1"/>
</dbReference>